<name>A0A5C6FWP3_9PLAN</name>
<evidence type="ECO:0000313" key="2">
    <source>
        <dbReference type="Proteomes" id="UP000316476"/>
    </source>
</evidence>
<reference evidence="1 2" key="1">
    <citation type="submission" date="2019-02" db="EMBL/GenBank/DDBJ databases">
        <title>Deep-cultivation of Planctomycetes and their phenomic and genomic characterization uncovers novel biology.</title>
        <authorList>
            <person name="Wiegand S."/>
            <person name="Jogler M."/>
            <person name="Boedeker C."/>
            <person name="Pinto D."/>
            <person name="Vollmers J."/>
            <person name="Rivas-Marin E."/>
            <person name="Kohn T."/>
            <person name="Peeters S.H."/>
            <person name="Heuer A."/>
            <person name="Rast P."/>
            <person name="Oberbeckmann S."/>
            <person name="Bunk B."/>
            <person name="Jeske O."/>
            <person name="Meyerdierks A."/>
            <person name="Storesund J.E."/>
            <person name="Kallscheuer N."/>
            <person name="Luecker S."/>
            <person name="Lage O.M."/>
            <person name="Pohl T."/>
            <person name="Merkel B.J."/>
            <person name="Hornburger P."/>
            <person name="Mueller R.-W."/>
            <person name="Bruemmer F."/>
            <person name="Labrenz M."/>
            <person name="Spormann A.M."/>
            <person name="Op Den Camp H."/>
            <person name="Overmann J."/>
            <person name="Amann R."/>
            <person name="Jetten M.S.M."/>
            <person name="Mascher T."/>
            <person name="Medema M.H."/>
            <person name="Devos D.P."/>
            <person name="Kaster A.-K."/>
            <person name="Ovreas L."/>
            <person name="Rohde M."/>
            <person name="Galperin M.Y."/>
            <person name="Jogler C."/>
        </authorList>
    </citation>
    <scope>NUCLEOTIDE SEQUENCE [LARGE SCALE GENOMIC DNA]</scope>
    <source>
        <strain evidence="1 2">V7</strain>
    </source>
</reference>
<protein>
    <submittedName>
        <fullName evidence="1">Uncharacterized protein</fullName>
    </submittedName>
</protein>
<sequence length="37" mass="4004">MPPLGVAVCAGLSVIEYLLAALVSLQLAPRRIGRLRW</sequence>
<dbReference type="EMBL" id="SJPZ01000001">
    <property type="protein sequence ID" value="TWU66796.1"/>
    <property type="molecule type" value="Genomic_DNA"/>
</dbReference>
<gene>
    <name evidence="1" type="ORF">V7x_23670</name>
</gene>
<comment type="caution">
    <text evidence="1">The sequence shown here is derived from an EMBL/GenBank/DDBJ whole genome shotgun (WGS) entry which is preliminary data.</text>
</comment>
<organism evidence="1 2">
    <name type="scientific">Crateriforma conspicua</name>
    <dbReference type="NCBI Taxonomy" id="2527996"/>
    <lineage>
        <taxon>Bacteria</taxon>
        <taxon>Pseudomonadati</taxon>
        <taxon>Planctomycetota</taxon>
        <taxon>Planctomycetia</taxon>
        <taxon>Planctomycetales</taxon>
        <taxon>Planctomycetaceae</taxon>
        <taxon>Crateriforma</taxon>
    </lineage>
</organism>
<proteinExistence type="predicted"/>
<dbReference type="Proteomes" id="UP000316476">
    <property type="component" value="Unassembled WGS sequence"/>
</dbReference>
<dbReference type="AlphaFoldDB" id="A0A5C6FWP3"/>
<accession>A0A5C6FWP3</accession>
<evidence type="ECO:0000313" key="1">
    <source>
        <dbReference type="EMBL" id="TWU66796.1"/>
    </source>
</evidence>